<keyword evidence="1" id="KW-0175">Coiled coil</keyword>
<evidence type="ECO:0000313" key="4">
    <source>
        <dbReference type="Proteomes" id="UP000002696"/>
    </source>
</evidence>
<feature type="coiled-coil region" evidence="1">
    <location>
        <begin position="60"/>
        <end position="122"/>
    </location>
</feature>
<keyword evidence="4" id="KW-1185">Reference proteome</keyword>
<dbReference type="KEGG" id="bsb:Bresu_1395"/>
<gene>
    <name evidence="3" type="ordered locus">Bresu_1395</name>
</gene>
<feature type="transmembrane region" description="Helical" evidence="2">
    <location>
        <begin position="12"/>
        <end position="32"/>
    </location>
</feature>
<sequence>MPNTAPLAEGLTLVGIGGGVGALAFRVAQIWIEKRAGRPSSTKDAADLVTAAAAFQVALNDAAKGTVADLIANQERLEAEIENLKAENVECRAEGEALRQAARQLEQKLDSLMRQLRDPQATRPGGVLSGALIEMADGDVKVSHP</sequence>
<evidence type="ECO:0008006" key="5">
    <source>
        <dbReference type="Google" id="ProtNLM"/>
    </source>
</evidence>
<accession>D9QFZ3</accession>
<dbReference type="AlphaFoldDB" id="D9QFZ3"/>
<evidence type="ECO:0000256" key="2">
    <source>
        <dbReference type="SAM" id="Phobius"/>
    </source>
</evidence>
<name>D9QFZ3_BRESC</name>
<reference evidence="4" key="1">
    <citation type="journal article" date="2011" name="J. Bacteriol.">
        <title>Genome sequences of eight morphologically diverse alphaproteobacteria.</title>
        <authorList>
            <consortium name="US DOE Joint Genome Institute"/>
            <person name="Brown P.J."/>
            <person name="Kysela D.T."/>
            <person name="Buechlein A."/>
            <person name="Hemmerich C."/>
            <person name="Brun Y.V."/>
        </authorList>
    </citation>
    <scope>NUCLEOTIDE SEQUENCE [LARGE SCALE GENOMIC DNA]</scope>
    <source>
        <strain evidence="4">ATCC 15264 / DSM 4735 / LMG 14903 / NBRC 16000 / CB 81</strain>
    </source>
</reference>
<evidence type="ECO:0000256" key="1">
    <source>
        <dbReference type="SAM" id="Coils"/>
    </source>
</evidence>
<protein>
    <recommendedName>
        <fullName evidence="5">Chemotaxis protein</fullName>
    </recommendedName>
</protein>
<dbReference type="EMBL" id="CP002102">
    <property type="protein sequence ID" value="ADL00707.1"/>
    <property type="molecule type" value="Genomic_DNA"/>
</dbReference>
<dbReference type="BioCyc" id="BSUB633149:G1GM8-1386-MONOMER"/>
<keyword evidence="2" id="KW-0472">Membrane</keyword>
<organism evidence="3 4">
    <name type="scientific">Brevundimonas subvibrioides (strain ATCC 15264 / DSM 4735 / LMG 14903 / NBRC 16000 / CB 81)</name>
    <name type="common">Caulobacter subvibrioides</name>
    <dbReference type="NCBI Taxonomy" id="633149"/>
    <lineage>
        <taxon>Bacteria</taxon>
        <taxon>Pseudomonadati</taxon>
        <taxon>Pseudomonadota</taxon>
        <taxon>Alphaproteobacteria</taxon>
        <taxon>Caulobacterales</taxon>
        <taxon>Caulobacteraceae</taxon>
        <taxon>Brevundimonas</taxon>
    </lineage>
</organism>
<dbReference type="STRING" id="633149.Bresu_1395"/>
<evidence type="ECO:0000313" key="3">
    <source>
        <dbReference type="EMBL" id="ADL00707.1"/>
    </source>
</evidence>
<dbReference type="RefSeq" id="WP_013268810.1">
    <property type="nucleotide sequence ID" value="NC_014375.1"/>
</dbReference>
<proteinExistence type="predicted"/>
<dbReference type="HOGENOM" id="CLU_1783201_0_0_5"/>
<keyword evidence="2" id="KW-0812">Transmembrane</keyword>
<keyword evidence="2" id="KW-1133">Transmembrane helix</keyword>
<dbReference type="Proteomes" id="UP000002696">
    <property type="component" value="Chromosome"/>
</dbReference>
<dbReference type="InParanoid" id="D9QFZ3"/>